<keyword evidence="1" id="KW-0732">Signal</keyword>
<dbReference type="InterPro" id="IPR032812">
    <property type="entry name" value="SbsA_Ig"/>
</dbReference>
<organism evidence="4 5">
    <name type="scientific">Paeniglutamicibacter psychrophenolicus</name>
    <dbReference type="NCBI Taxonomy" id="257454"/>
    <lineage>
        <taxon>Bacteria</taxon>
        <taxon>Bacillati</taxon>
        <taxon>Actinomycetota</taxon>
        <taxon>Actinomycetes</taxon>
        <taxon>Micrococcales</taxon>
        <taxon>Micrococcaceae</taxon>
        <taxon>Paeniglutamicibacter</taxon>
    </lineage>
</organism>
<evidence type="ECO:0000256" key="1">
    <source>
        <dbReference type="ARBA" id="ARBA00022729"/>
    </source>
</evidence>
<gene>
    <name evidence="4" type="ORF">JOF46_003970</name>
</gene>
<keyword evidence="2" id="KW-0472">Membrane</keyword>
<dbReference type="RefSeq" id="WP_209910509.1">
    <property type="nucleotide sequence ID" value="NZ_BAAAMI010000023.1"/>
</dbReference>
<dbReference type="EMBL" id="JAGIOE010000001">
    <property type="protein sequence ID" value="MBP2376058.1"/>
    <property type="molecule type" value="Genomic_DNA"/>
</dbReference>
<proteinExistence type="predicted"/>
<name>A0ABS4WJB2_9MICC</name>
<accession>A0ABS4WJB2</accession>
<evidence type="ECO:0000313" key="4">
    <source>
        <dbReference type="EMBL" id="MBP2376058.1"/>
    </source>
</evidence>
<reference evidence="4 5" key="1">
    <citation type="submission" date="2021-03" db="EMBL/GenBank/DDBJ databases">
        <title>Sequencing the genomes of 1000 actinobacteria strains.</title>
        <authorList>
            <person name="Klenk H.-P."/>
        </authorList>
    </citation>
    <scope>NUCLEOTIDE SEQUENCE [LARGE SCALE GENOMIC DNA]</scope>
    <source>
        <strain evidence="4 5">DSM 15454</strain>
    </source>
</reference>
<comment type="caution">
    <text evidence="4">The sequence shown here is derived from an EMBL/GenBank/DDBJ whole genome shotgun (WGS) entry which is preliminary data.</text>
</comment>
<dbReference type="Proteomes" id="UP000766570">
    <property type="component" value="Unassembled WGS sequence"/>
</dbReference>
<feature type="domain" description="SbsA Ig-like" evidence="3">
    <location>
        <begin position="40"/>
        <end position="135"/>
    </location>
</feature>
<keyword evidence="2" id="KW-0812">Transmembrane</keyword>
<sequence length="721" mass="78277">MSLHLHGTTKRIVLLIVACLGFVAVIAGTAGYPKEPREAQIVSHFPRDGAKSVSRTAHVVAWMDRPIDEVSGDLGLQLQDQQGNAIDGALEVGADRESIIFEPASALAPGSYLASLNATAAPSASGAELGTWTFSVPEKPSLDQGPGGSILLVVDESSEFSAHYAEILRMEGLNSFETTTVEDLTPQLLDAHELVILATGTVGAGTAKMFSDWVEHENGNLIAMEPTGQIAELAGVVNHGPDVSDGYIHIDTSQAPGKGIASDSLQFHGDSSRLELKSGTRAIASQGSTAWSTGGRPAVTVKPGIDGRGTVAAYSFNLAKSTVLTRQGNPEWAGQERDGIAPIRPDDLFFGGDESDYLDLEKVHIPQADEHLRLLANLIGYVNQGNGPMPKFWYLPNFSKAALVMAADDHGTVDGTRRMFERLSELSPKDCSVEQWECLRATSWLYPESGLTPANAESYSDSGFDVGAHVTTGCEDWDAKSLTLAFSQSLGEFRKKYPGLPAQTGNRLHCIAWSQWSTQASTERSWGMRIDMNYYYWPGDWIRQRAGFMTGSGFPMRFSDPEGNLINVYQQETHLVDEVFADHPEAVEQLLERATGPEGFYGAFGTHVDFSTGFDIDLMDMAIRHSIPMISAKQLLEWTDARNASSFKTLNWEDGELSFELDITGKTHGMLKTMLPIESNQGTLTGIRSEGLAIDLDRETIKGVDYVIFTGASGTYTATYR</sequence>
<protein>
    <recommendedName>
        <fullName evidence="3">SbsA Ig-like domain-containing protein</fullName>
    </recommendedName>
</protein>
<dbReference type="Pfam" id="PF13205">
    <property type="entry name" value="Big_5"/>
    <property type="match status" value="1"/>
</dbReference>
<evidence type="ECO:0000313" key="5">
    <source>
        <dbReference type="Proteomes" id="UP000766570"/>
    </source>
</evidence>
<feature type="transmembrane region" description="Helical" evidence="2">
    <location>
        <begin position="12"/>
        <end position="32"/>
    </location>
</feature>
<keyword evidence="2" id="KW-1133">Transmembrane helix</keyword>
<evidence type="ECO:0000256" key="2">
    <source>
        <dbReference type="SAM" id="Phobius"/>
    </source>
</evidence>
<evidence type="ECO:0000259" key="3">
    <source>
        <dbReference type="Pfam" id="PF13205"/>
    </source>
</evidence>
<keyword evidence="5" id="KW-1185">Reference proteome</keyword>